<dbReference type="InterPro" id="IPR011453">
    <property type="entry name" value="DUF1559"/>
</dbReference>
<dbReference type="SUPFAM" id="SSF54523">
    <property type="entry name" value="Pili subunits"/>
    <property type="match status" value="1"/>
</dbReference>
<dbReference type="AlphaFoldDB" id="A0A1I3PX72"/>
<dbReference type="PROSITE" id="PS00409">
    <property type="entry name" value="PROKAR_NTER_METHYL"/>
    <property type="match status" value="1"/>
</dbReference>
<keyword evidence="1" id="KW-0472">Membrane</keyword>
<organism evidence="3 4">
    <name type="scientific">Planctomicrobium piriforme</name>
    <dbReference type="NCBI Taxonomy" id="1576369"/>
    <lineage>
        <taxon>Bacteria</taxon>
        <taxon>Pseudomonadati</taxon>
        <taxon>Planctomycetota</taxon>
        <taxon>Planctomycetia</taxon>
        <taxon>Planctomycetales</taxon>
        <taxon>Planctomycetaceae</taxon>
        <taxon>Planctomicrobium</taxon>
    </lineage>
</organism>
<accession>A0A1I3PX72</accession>
<dbReference type="RefSeq" id="WP_092054432.1">
    <property type="nucleotide sequence ID" value="NZ_FOQD01000017.1"/>
</dbReference>
<evidence type="ECO:0000313" key="4">
    <source>
        <dbReference type="Proteomes" id="UP000199518"/>
    </source>
</evidence>
<dbReference type="Pfam" id="PF07963">
    <property type="entry name" value="N_methyl"/>
    <property type="match status" value="1"/>
</dbReference>
<dbReference type="NCBIfam" id="TIGR04294">
    <property type="entry name" value="pre_pil_HX9DG"/>
    <property type="match status" value="1"/>
</dbReference>
<evidence type="ECO:0000259" key="2">
    <source>
        <dbReference type="Pfam" id="PF07596"/>
    </source>
</evidence>
<evidence type="ECO:0000256" key="1">
    <source>
        <dbReference type="SAM" id="Phobius"/>
    </source>
</evidence>
<dbReference type="OrthoDB" id="236724at2"/>
<dbReference type="Proteomes" id="UP000199518">
    <property type="component" value="Unassembled WGS sequence"/>
</dbReference>
<dbReference type="STRING" id="1576369.SAMN05421753_11765"/>
<protein>
    <submittedName>
        <fullName evidence="3">Prepilin-type N-terminal cleavage/methylation domain-containing protein</fullName>
    </submittedName>
</protein>
<feature type="transmembrane region" description="Helical" evidence="1">
    <location>
        <begin position="12"/>
        <end position="37"/>
    </location>
</feature>
<dbReference type="InterPro" id="IPR045584">
    <property type="entry name" value="Pilin-like"/>
</dbReference>
<dbReference type="NCBIfam" id="TIGR02532">
    <property type="entry name" value="IV_pilin_GFxxxE"/>
    <property type="match status" value="1"/>
</dbReference>
<keyword evidence="4" id="KW-1185">Reference proteome</keyword>
<dbReference type="InterPro" id="IPR027558">
    <property type="entry name" value="Pre_pil_HX9DG_C"/>
</dbReference>
<feature type="domain" description="DUF1559" evidence="2">
    <location>
        <begin position="38"/>
        <end position="321"/>
    </location>
</feature>
<dbReference type="PANTHER" id="PTHR30093">
    <property type="entry name" value="GENERAL SECRETION PATHWAY PROTEIN G"/>
    <property type="match status" value="1"/>
</dbReference>
<dbReference type="Pfam" id="PF07596">
    <property type="entry name" value="SBP_bac_10"/>
    <property type="match status" value="1"/>
</dbReference>
<name>A0A1I3PX72_9PLAN</name>
<dbReference type="InterPro" id="IPR012902">
    <property type="entry name" value="N_methyl_site"/>
</dbReference>
<sequence>MLSQIHLRRRKHGFTLIELLVVIAIIAILIALLLPAVQQAREAARRSQCKNNLKQLGLAMHNYHDVFNLFPIASGQTQLGAGAGGTSNPYYAFSAHVMMLPYLDLTGVYNQLDLNSHMNVAPNNTVKNTKITAFYCPSDLRWSGAEAGNNYVVSGGPSLWWRYNTLADQVGVFNINKPINVRDIIDGTSNTIAIAETTKGDNSGTASMSQDIGKVAFPTVNNVFWTQAQVNTYGASTTSTVTAGTAVHTHRGREWINGVLGQTVFNTLATPNWTSPDGIECTGCGWYDSRGVIAPRSRHTGGTHATLADGSVRFISDNVDMPTWQNAGHISDGAILGEF</sequence>
<dbReference type="Gene3D" id="3.30.700.10">
    <property type="entry name" value="Glycoprotein, Type 4 Pilin"/>
    <property type="match status" value="1"/>
</dbReference>
<gene>
    <name evidence="3" type="ORF">SAMN05421753_11765</name>
</gene>
<reference evidence="4" key="1">
    <citation type="submission" date="2016-10" db="EMBL/GenBank/DDBJ databases">
        <authorList>
            <person name="Varghese N."/>
            <person name="Submissions S."/>
        </authorList>
    </citation>
    <scope>NUCLEOTIDE SEQUENCE [LARGE SCALE GENOMIC DNA]</scope>
    <source>
        <strain evidence="4">DSM 26348</strain>
    </source>
</reference>
<dbReference type="PANTHER" id="PTHR30093:SF2">
    <property type="entry name" value="TYPE II SECRETION SYSTEM PROTEIN H"/>
    <property type="match status" value="1"/>
</dbReference>
<keyword evidence="1" id="KW-1133">Transmembrane helix</keyword>
<dbReference type="EMBL" id="FOQD01000017">
    <property type="protein sequence ID" value="SFJ26059.1"/>
    <property type="molecule type" value="Genomic_DNA"/>
</dbReference>
<evidence type="ECO:0000313" key="3">
    <source>
        <dbReference type="EMBL" id="SFJ26059.1"/>
    </source>
</evidence>
<keyword evidence="1" id="KW-0812">Transmembrane</keyword>
<proteinExistence type="predicted"/>